<dbReference type="Pfam" id="PF14106">
    <property type="entry name" value="DUF4279"/>
    <property type="match status" value="1"/>
</dbReference>
<organism evidence="1 2">
    <name type="scientific">Candidatus Clostridium stratigraminis</name>
    <dbReference type="NCBI Taxonomy" id="3381661"/>
    <lineage>
        <taxon>Bacteria</taxon>
        <taxon>Bacillati</taxon>
        <taxon>Bacillota</taxon>
        <taxon>Clostridia</taxon>
        <taxon>Eubacteriales</taxon>
        <taxon>Clostridiaceae</taxon>
        <taxon>Clostridium</taxon>
    </lineage>
</organism>
<evidence type="ECO:0000313" key="2">
    <source>
        <dbReference type="Proteomes" id="UP001623591"/>
    </source>
</evidence>
<name>A0ABW8TBA6_9CLOT</name>
<gene>
    <name evidence="1" type="ORF">ACJDUG_15150</name>
</gene>
<dbReference type="InterPro" id="IPR025459">
    <property type="entry name" value="DUF4279"/>
</dbReference>
<keyword evidence="2" id="KW-1185">Reference proteome</keyword>
<dbReference type="RefSeq" id="WP_406770722.1">
    <property type="nucleotide sequence ID" value="NZ_JBJHZZ010000015.1"/>
</dbReference>
<proteinExistence type="predicted"/>
<evidence type="ECO:0000313" key="1">
    <source>
        <dbReference type="EMBL" id="MFL0248294.1"/>
    </source>
</evidence>
<sequence length="136" mass="15914">MEKTKNSCYTYFAIKGNFNPDEITEILELTPSRCWKIGDKRPVTKSFYDFALWEYGQCDLYDVITENQMVNTIVNLKPKISLLKDIKMKYGVSFVLEVVPKLYINEPTPALAPSREIIKFCYETETDIDIDLYLFK</sequence>
<dbReference type="EMBL" id="JBJHZZ010000015">
    <property type="protein sequence ID" value="MFL0248294.1"/>
    <property type="molecule type" value="Genomic_DNA"/>
</dbReference>
<dbReference type="Proteomes" id="UP001623591">
    <property type="component" value="Unassembled WGS sequence"/>
</dbReference>
<accession>A0ABW8TBA6</accession>
<reference evidence="1 2" key="1">
    <citation type="submission" date="2024-11" db="EMBL/GenBank/DDBJ databases">
        <authorList>
            <person name="Heng Y.C."/>
            <person name="Lim A.C.H."/>
            <person name="Lee J.K.Y."/>
            <person name="Kittelmann S."/>
        </authorList>
    </citation>
    <scope>NUCLEOTIDE SEQUENCE [LARGE SCALE GENOMIC DNA]</scope>
    <source>
        <strain evidence="1 2">WILCCON 0185</strain>
    </source>
</reference>
<protein>
    <submittedName>
        <fullName evidence="1">DUF4279 domain-containing protein</fullName>
    </submittedName>
</protein>
<comment type="caution">
    <text evidence="1">The sequence shown here is derived from an EMBL/GenBank/DDBJ whole genome shotgun (WGS) entry which is preliminary data.</text>
</comment>